<reference evidence="1" key="1">
    <citation type="journal article" date="2014" name="Front. Microbiol.">
        <title>High frequency of phylogenetically diverse reductive dehalogenase-homologous genes in deep subseafloor sedimentary metagenomes.</title>
        <authorList>
            <person name="Kawai M."/>
            <person name="Futagami T."/>
            <person name="Toyoda A."/>
            <person name="Takaki Y."/>
            <person name="Nishi S."/>
            <person name="Hori S."/>
            <person name="Arai W."/>
            <person name="Tsubouchi T."/>
            <person name="Morono Y."/>
            <person name="Uchiyama I."/>
            <person name="Ito T."/>
            <person name="Fujiyama A."/>
            <person name="Inagaki F."/>
            <person name="Takami H."/>
        </authorList>
    </citation>
    <scope>NUCLEOTIDE SEQUENCE</scope>
    <source>
        <strain evidence="1">Expedition CK06-06</strain>
    </source>
</reference>
<gene>
    <name evidence="1" type="ORF">S01H1_42029</name>
</gene>
<evidence type="ECO:0000313" key="1">
    <source>
        <dbReference type="EMBL" id="GAG03395.1"/>
    </source>
</evidence>
<accession>X0UCS7</accession>
<sequence>VPGNSRIKYTKEDGLQLPKYTEVKEIKGSGKISGRNIKLPEGSIMNGGTLSYGDGQMFVKAGDEVIIDKTKFLKTNNDVYFYSDKSFVPDEHQQENYYYERDKEIRIHSTEEGKVDVEFLAGNDFFNMYKSNSPDEKDFLSITSSEGSSVIIHNRADEGLIPKLEHIPTGKTTIKNGRLLFELDENEFYWMQKETVSMETVLNNPEGKYESVPLVISSSVLEDESRTPTKLLSPEIAVSSGNTIGIFLKDDPRVSPDKPRISFGMG</sequence>
<dbReference type="EMBL" id="BARS01026686">
    <property type="protein sequence ID" value="GAG03395.1"/>
    <property type="molecule type" value="Genomic_DNA"/>
</dbReference>
<proteinExistence type="predicted"/>
<name>X0UCS7_9ZZZZ</name>
<dbReference type="AlphaFoldDB" id="X0UCS7"/>
<organism evidence="1">
    <name type="scientific">marine sediment metagenome</name>
    <dbReference type="NCBI Taxonomy" id="412755"/>
    <lineage>
        <taxon>unclassified sequences</taxon>
        <taxon>metagenomes</taxon>
        <taxon>ecological metagenomes</taxon>
    </lineage>
</organism>
<feature type="non-terminal residue" evidence="1">
    <location>
        <position position="1"/>
    </location>
</feature>
<protein>
    <submittedName>
        <fullName evidence="1">Uncharacterized protein</fullName>
    </submittedName>
</protein>
<comment type="caution">
    <text evidence="1">The sequence shown here is derived from an EMBL/GenBank/DDBJ whole genome shotgun (WGS) entry which is preliminary data.</text>
</comment>
<feature type="non-terminal residue" evidence="1">
    <location>
        <position position="266"/>
    </location>
</feature>